<comment type="similarity">
    <text evidence="1 2">Belongs to the peptidase M16 family.</text>
</comment>
<gene>
    <name evidence="5" type="ORF">P4S50_06535</name>
</gene>
<keyword evidence="6" id="KW-1185">Reference proteome</keyword>
<dbReference type="InterPro" id="IPR001431">
    <property type="entry name" value="Pept_M16_Zn_BS"/>
</dbReference>
<sequence>MSKKYTLDNGLVIVGEEIEHVNSVSCGIWIDAGSRYEDEYTNGMSHFIEHMLFKGTKNRTAKKIAEEIDNLGGHINAFTSKETTCYYVKMIDEHIESGIDILADMILNPLFLDEDISKERTVILEEINMYEDSPEDLAHDMLFEMIYKNQGIGRNILGTRSSLQKIKRENMMEFFYKYYVPNNCVISICGNFDFDNIVKLIEEKFKGWNNKKDKNIDINNCNFNLGVITRNKDIEQMNLCMGLEGIGLESEHIYALSIANNIFGSSMSSRLFQNIREEQGTVYSIYSYLTLNKGLGTFNISSSMSEKNIYKVYNSIINEIKLIKENSLTKEEIKRSKEQLKGNYILGLESTSSRMMSMGKSQILLNKVNNPKDILNKINNVTDDEIDYIIKSIFDKDKIAISVVGKNSENLSF</sequence>
<dbReference type="InterPro" id="IPR011765">
    <property type="entry name" value="Pept_M16_N"/>
</dbReference>
<evidence type="ECO:0000313" key="5">
    <source>
        <dbReference type="EMBL" id="WFD11729.1"/>
    </source>
</evidence>
<evidence type="ECO:0000259" key="4">
    <source>
        <dbReference type="Pfam" id="PF05193"/>
    </source>
</evidence>
<organism evidence="5 6">
    <name type="scientific">Tepidibacter hydrothermalis</name>
    <dbReference type="NCBI Taxonomy" id="3036126"/>
    <lineage>
        <taxon>Bacteria</taxon>
        <taxon>Bacillati</taxon>
        <taxon>Bacillota</taxon>
        <taxon>Clostridia</taxon>
        <taxon>Peptostreptococcales</taxon>
        <taxon>Peptostreptococcaceae</taxon>
        <taxon>Tepidibacter</taxon>
    </lineage>
</organism>
<feature type="domain" description="Peptidase M16 N-terminal" evidence="3">
    <location>
        <begin position="16"/>
        <end position="159"/>
    </location>
</feature>
<dbReference type="InterPro" id="IPR007863">
    <property type="entry name" value="Peptidase_M16_C"/>
</dbReference>
<evidence type="ECO:0000259" key="3">
    <source>
        <dbReference type="Pfam" id="PF00675"/>
    </source>
</evidence>
<evidence type="ECO:0000256" key="1">
    <source>
        <dbReference type="ARBA" id="ARBA00007261"/>
    </source>
</evidence>
<dbReference type="RefSeq" id="WP_277733876.1">
    <property type="nucleotide sequence ID" value="NZ_CP120733.1"/>
</dbReference>
<dbReference type="PANTHER" id="PTHR11851:SF49">
    <property type="entry name" value="MITOCHONDRIAL-PROCESSING PEPTIDASE SUBUNIT ALPHA"/>
    <property type="match status" value="1"/>
</dbReference>
<accession>A0ABY8EIL8</accession>
<feature type="domain" description="Peptidase M16 C-terminal" evidence="4">
    <location>
        <begin position="165"/>
        <end position="340"/>
    </location>
</feature>
<reference evidence="5 6" key="1">
    <citation type="submission" date="2023-03" db="EMBL/GenBank/DDBJ databases">
        <title>Complete genome sequence of Tepidibacter sp. SWIR-1, isolated from a deep-sea hydrothermal vent.</title>
        <authorList>
            <person name="Li X."/>
        </authorList>
    </citation>
    <scope>NUCLEOTIDE SEQUENCE [LARGE SCALE GENOMIC DNA]</scope>
    <source>
        <strain evidence="5 6">SWIR-1</strain>
    </source>
</reference>
<dbReference type="PROSITE" id="PS00143">
    <property type="entry name" value="INSULINASE"/>
    <property type="match status" value="1"/>
</dbReference>
<dbReference type="Gene3D" id="3.30.830.10">
    <property type="entry name" value="Metalloenzyme, LuxS/M16 peptidase-like"/>
    <property type="match status" value="2"/>
</dbReference>
<dbReference type="InterPro" id="IPR011249">
    <property type="entry name" value="Metalloenz_LuxS/M16"/>
</dbReference>
<dbReference type="PANTHER" id="PTHR11851">
    <property type="entry name" value="METALLOPROTEASE"/>
    <property type="match status" value="1"/>
</dbReference>
<dbReference type="InterPro" id="IPR050361">
    <property type="entry name" value="MPP/UQCRC_Complex"/>
</dbReference>
<dbReference type="EMBL" id="CP120733">
    <property type="protein sequence ID" value="WFD11729.1"/>
    <property type="molecule type" value="Genomic_DNA"/>
</dbReference>
<dbReference type="SUPFAM" id="SSF63411">
    <property type="entry name" value="LuxS/MPP-like metallohydrolase"/>
    <property type="match status" value="2"/>
</dbReference>
<name>A0ABY8EIL8_9FIRM</name>
<dbReference type="Pfam" id="PF05193">
    <property type="entry name" value="Peptidase_M16_C"/>
    <property type="match status" value="1"/>
</dbReference>
<evidence type="ECO:0000313" key="6">
    <source>
        <dbReference type="Proteomes" id="UP001222800"/>
    </source>
</evidence>
<dbReference type="Proteomes" id="UP001222800">
    <property type="component" value="Chromosome"/>
</dbReference>
<evidence type="ECO:0000256" key="2">
    <source>
        <dbReference type="RuleBase" id="RU004447"/>
    </source>
</evidence>
<proteinExistence type="inferred from homology"/>
<protein>
    <submittedName>
        <fullName evidence="5">Pitrilysin family protein</fullName>
    </submittedName>
</protein>
<dbReference type="Pfam" id="PF00675">
    <property type="entry name" value="Peptidase_M16"/>
    <property type="match status" value="1"/>
</dbReference>